<dbReference type="PANTHER" id="PTHR34300:SF2">
    <property type="entry name" value="QUEUOSINE PRECURSOR TRANSPORTER-RELATED"/>
    <property type="match status" value="1"/>
</dbReference>
<gene>
    <name evidence="2" type="ORF">ACFFUR_10100</name>
</gene>
<dbReference type="Pfam" id="PF02592">
    <property type="entry name" value="Vut_1"/>
    <property type="match status" value="1"/>
</dbReference>
<dbReference type="InterPro" id="IPR003744">
    <property type="entry name" value="YhhQ"/>
</dbReference>
<dbReference type="RefSeq" id="WP_290249594.1">
    <property type="nucleotide sequence ID" value="NZ_JAUFQT010000002.1"/>
</dbReference>
<feature type="transmembrane region" description="Helical" evidence="1">
    <location>
        <begin position="94"/>
        <end position="115"/>
    </location>
</feature>
<comment type="function">
    <text evidence="1">Involved in the import of queuosine (Q) precursors, required for Q precursor salvage.</text>
</comment>
<dbReference type="EMBL" id="JBHMEW010000058">
    <property type="protein sequence ID" value="MFB9212160.1"/>
    <property type="molecule type" value="Genomic_DNA"/>
</dbReference>
<evidence type="ECO:0000313" key="2">
    <source>
        <dbReference type="EMBL" id="MFB9212160.1"/>
    </source>
</evidence>
<evidence type="ECO:0000313" key="3">
    <source>
        <dbReference type="Proteomes" id="UP001589654"/>
    </source>
</evidence>
<feature type="transmembrane region" description="Helical" evidence="1">
    <location>
        <begin position="148"/>
        <end position="169"/>
    </location>
</feature>
<comment type="caution">
    <text evidence="2">The sequence shown here is derived from an EMBL/GenBank/DDBJ whole genome shotgun (WGS) entry which is preliminary data.</text>
</comment>
<protein>
    <recommendedName>
        <fullName evidence="1">Probable queuosine precursor transporter</fullName>
        <shortName evidence="1">Q precursor transporter</shortName>
    </recommendedName>
</protein>
<dbReference type="HAMAP" id="MF_02088">
    <property type="entry name" value="Q_prec_transport"/>
    <property type="match status" value="1"/>
</dbReference>
<feature type="transmembrane region" description="Helical" evidence="1">
    <location>
        <begin position="17"/>
        <end position="40"/>
    </location>
</feature>
<sequence length="268" mass="29865">MNQLNTDKTYQSKKTNLFIILSGIFLTNAILAELIGVKIFSGERALGLAPAHWTFFGEYVLDFNLTAGAVIWPVVFITTDIINEYFGKKGVRKISILTAMFIAYIFLVISIVTTLPPAPFWLDVNNTDPQGNTFNIEFAFDTIFKQGLGIIIGSLVAFLLGQLIDVFVFQKLRKLTGSKMIWLRATGSTLVSQFIDSFVVLGIAFYVFGNWSIPQLIAVGIINYIYKFTVAIILTPLLYLGHDLIDKYLGKDIAEKMTLEAASDTSFL</sequence>
<organism evidence="2 3">
    <name type="scientific">Echinicola jeungdonensis</name>
    <dbReference type="NCBI Taxonomy" id="709343"/>
    <lineage>
        <taxon>Bacteria</taxon>
        <taxon>Pseudomonadati</taxon>
        <taxon>Bacteroidota</taxon>
        <taxon>Cytophagia</taxon>
        <taxon>Cytophagales</taxon>
        <taxon>Cyclobacteriaceae</taxon>
        <taxon>Echinicola</taxon>
    </lineage>
</organism>
<reference evidence="2 3" key="1">
    <citation type="submission" date="2024-09" db="EMBL/GenBank/DDBJ databases">
        <authorList>
            <person name="Sun Q."/>
            <person name="Mori K."/>
        </authorList>
    </citation>
    <scope>NUCLEOTIDE SEQUENCE [LARGE SCALE GENOMIC DNA]</scope>
    <source>
        <strain evidence="2 3">CECT 7682</strain>
    </source>
</reference>
<keyword evidence="1" id="KW-0813">Transport</keyword>
<dbReference type="PANTHER" id="PTHR34300">
    <property type="entry name" value="QUEUOSINE PRECURSOR TRANSPORTER-RELATED"/>
    <property type="match status" value="1"/>
</dbReference>
<keyword evidence="1" id="KW-0812">Transmembrane</keyword>
<feature type="transmembrane region" description="Helical" evidence="1">
    <location>
        <begin position="60"/>
        <end position="82"/>
    </location>
</feature>
<accession>A0ABV5J5Q8</accession>
<keyword evidence="1" id="KW-0472">Membrane</keyword>
<keyword evidence="3" id="KW-1185">Reference proteome</keyword>
<keyword evidence="1" id="KW-1133">Transmembrane helix</keyword>
<keyword evidence="1" id="KW-1003">Cell membrane</keyword>
<dbReference type="Proteomes" id="UP001589654">
    <property type="component" value="Unassembled WGS sequence"/>
</dbReference>
<comment type="similarity">
    <text evidence="1">Belongs to the vitamin uptake transporter (VUT/ECF) (TC 2.A.88) family. Q precursor transporter subfamily.</text>
</comment>
<evidence type="ECO:0000256" key="1">
    <source>
        <dbReference type="HAMAP-Rule" id="MF_02088"/>
    </source>
</evidence>
<proteinExistence type="inferred from homology"/>
<dbReference type="NCBIfam" id="TIGR00697">
    <property type="entry name" value="queuosine precursor transporter"/>
    <property type="match status" value="1"/>
</dbReference>
<feature type="transmembrane region" description="Helical" evidence="1">
    <location>
        <begin position="190"/>
        <end position="209"/>
    </location>
</feature>
<feature type="transmembrane region" description="Helical" evidence="1">
    <location>
        <begin position="221"/>
        <end position="241"/>
    </location>
</feature>
<name>A0ABV5J5Q8_9BACT</name>
<comment type="subcellular location">
    <subcellularLocation>
        <location evidence="1">Cell membrane</location>
        <topology evidence="1">Multi-pass membrane protein</topology>
    </subcellularLocation>
</comment>